<evidence type="ECO:0000313" key="3">
    <source>
        <dbReference type="Proteomes" id="UP001500359"/>
    </source>
</evidence>
<dbReference type="SUPFAM" id="SSF51430">
    <property type="entry name" value="NAD(P)-linked oxidoreductase"/>
    <property type="match status" value="1"/>
</dbReference>
<organism evidence="2 3">
    <name type="scientific">Aliiglaciecola litoralis</name>
    <dbReference type="NCBI Taxonomy" id="582857"/>
    <lineage>
        <taxon>Bacteria</taxon>
        <taxon>Pseudomonadati</taxon>
        <taxon>Pseudomonadota</taxon>
        <taxon>Gammaproteobacteria</taxon>
        <taxon>Alteromonadales</taxon>
        <taxon>Alteromonadaceae</taxon>
        <taxon>Aliiglaciecola</taxon>
    </lineage>
</organism>
<keyword evidence="3" id="KW-1185">Reference proteome</keyword>
<dbReference type="PANTHER" id="PTHR43364:SF1">
    <property type="entry name" value="OXIDOREDUCTASE YDHF"/>
    <property type="match status" value="1"/>
</dbReference>
<feature type="domain" description="NADP-dependent oxidoreductase" evidence="1">
    <location>
        <begin position="15"/>
        <end position="310"/>
    </location>
</feature>
<dbReference type="Gene3D" id="3.20.20.100">
    <property type="entry name" value="NADP-dependent oxidoreductase domain"/>
    <property type="match status" value="1"/>
</dbReference>
<evidence type="ECO:0000259" key="1">
    <source>
        <dbReference type="Pfam" id="PF00248"/>
    </source>
</evidence>
<dbReference type="InterPro" id="IPR023210">
    <property type="entry name" value="NADP_OxRdtase_dom"/>
</dbReference>
<dbReference type="InterPro" id="IPR050523">
    <property type="entry name" value="AKR_Detox_Biosynth"/>
</dbReference>
<dbReference type="InterPro" id="IPR036812">
    <property type="entry name" value="NAD(P)_OxRdtase_dom_sf"/>
</dbReference>
<dbReference type="Pfam" id="PF00248">
    <property type="entry name" value="Aldo_ket_red"/>
    <property type="match status" value="1"/>
</dbReference>
<comment type="caution">
    <text evidence="2">The sequence shown here is derived from an EMBL/GenBank/DDBJ whole genome shotgun (WGS) entry which is preliminary data.</text>
</comment>
<dbReference type="PANTHER" id="PTHR43364">
    <property type="entry name" value="NADH-SPECIFIC METHYLGLYOXAL REDUCTASE-RELATED"/>
    <property type="match status" value="1"/>
</dbReference>
<reference evidence="3" key="1">
    <citation type="journal article" date="2019" name="Int. J. Syst. Evol. Microbiol.">
        <title>The Global Catalogue of Microorganisms (GCM) 10K type strain sequencing project: providing services to taxonomists for standard genome sequencing and annotation.</title>
        <authorList>
            <consortium name="The Broad Institute Genomics Platform"/>
            <consortium name="The Broad Institute Genome Sequencing Center for Infectious Disease"/>
            <person name="Wu L."/>
            <person name="Ma J."/>
        </authorList>
    </citation>
    <scope>NUCLEOTIDE SEQUENCE [LARGE SCALE GENOMIC DNA]</scope>
    <source>
        <strain evidence="3">JCM 15896</strain>
    </source>
</reference>
<dbReference type="RefSeq" id="WP_343862052.1">
    <property type="nucleotide sequence ID" value="NZ_BAAAFD010000012.1"/>
</dbReference>
<accession>A0ABP3X1T2</accession>
<dbReference type="CDD" id="cd19092">
    <property type="entry name" value="AKR_BsYcsN_EcYdhF-like"/>
    <property type="match status" value="1"/>
</dbReference>
<gene>
    <name evidence="2" type="ORF">GCM10009114_33390</name>
</gene>
<sequence>MNRLPLHSHFPGARPIAYGCMGLGGSWSEEPYQQNHVDQAHQIIDAALDAGINFFDHADIYTKGKAEQVFGQVLKSRPELRSQLILQSKCGIIFEDDKGPKRFDFSKQHILQSVDGILSRLNSDYIDILLLHRPDPLMQPEEVADAFSTLKDSGKVRHFGMSNQNQQQLHFLQHYLDMPLIVNQIEMHLMHLGFLDDVTVANDNQGKDLSFGTGTIEYCRMHDIQIQAWGSLCQGLLTGRDLNGHPEHLRHTAQLVSKLAAEYQTTGEAILIAFLMRHPAGIQPIIGTTNPARIAASVKALDIELSREHWYALYVSARGHELP</sequence>
<proteinExistence type="predicted"/>
<evidence type="ECO:0000313" key="2">
    <source>
        <dbReference type="EMBL" id="GAA0859539.1"/>
    </source>
</evidence>
<protein>
    <submittedName>
        <fullName evidence="2">Aldo/keto reductase family oxidoreductase</fullName>
    </submittedName>
</protein>
<dbReference type="Proteomes" id="UP001500359">
    <property type="component" value="Unassembled WGS sequence"/>
</dbReference>
<dbReference type="EMBL" id="BAAAFD010000012">
    <property type="protein sequence ID" value="GAA0859539.1"/>
    <property type="molecule type" value="Genomic_DNA"/>
</dbReference>
<name>A0ABP3X1T2_9ALTE</name>